<dbReference type="Pfam" id="PF13377">
    <property type="entry name" value="Peripla_BP_3"/>
    <property type="match status" value="1"/>
</dbReference>
<dbReference type="CDD" id="cd01392">
    <property type="entry name" value="HTH_LacI"/>
    <property type="match status" value="1"/>
</dbReference>
<evidence type="ECO:0000313" key="7">
    <source>
        <dbReference type="Proteomes" id="UP000286482"/>
    </source>
</evidence>
<gene>
    <name evidence="6" type="ORF">DBZ36_16495</name>
</gene>
<reference evidence="6 7" key="1">
    <citation type="submission" date="2018-09" db="EMBL/GenBank/DDBJ databases">
        <authorList>
            <person name="Wang Z."/>
        </authorList>
    </citation>
    <scope>NUCLEOTIDE SEQUENCE [LARGE SCALE GENOMIC DNA]</scope>
    <source>
        <strain evidence="6 7">ALS 81</strain>
    </source>
</reference>
<feature type="domain" description="HTH lacI-type" evidence="5">
    <location>
        <begin position="2"/>
        <end position="58"/>
    </location>
</feature>
<dbReference type="PANTHER" id="PTHR30146:SF149">
    <property type="entry name" value="HTH-TYPE TRANSCRIPTIONAL REGULATOR EBGR"/>
    <property type="match status" value="1"/>
</dbReference>
<dbReference type="InterPro" id="IPR028082">
    <property type="entry name" value="Peripla_BP_I"/>
</dbReference>
<dbReference type="PRINTS" id="PR00036">
    <property type="entry name" value="HTHLACI"/>
</dbReference>
<keyword evidence="7" id="KW-1185">Reference proteome</keyword>
<evidence type="ECO:0000313" key="6">
    <source>
        <dbReference type="EMBL" id="RKF14264.1"/>
    </source>
</evidence>
<dbReference type="OrthoDB" id="5681588at2"/>
<dbReference type="PROSITE" id="PS00356">
    <property type="entry name" value="HTH_LACI_1"/>
    <property type="match status" value="1"/>
</dbReference>
<dbReference type="SUPFAM" id="SSF47413">
    <property type="entry name" value="lambda repressor-like DNA-binding domains"/>
    <property type="match status" value="1"/>
</dbReference>
<dbReference type="Proteomes" id="UP000286482">
    <property type="component" value="Unassembled WGS sequence"/>
</dbReference>
<dbReference type="CDD" id="cd01544">
    <property type="entry name" value="PBP1_GalR"/>
    <property type="match status" value="1"/>
</dbReference>
<sequence length="361" mass="40513">MTTIKDIALAAGVSSATVSRVLNADTSLSISETKRVRIHQIASDMDYSTPRQRRAGQHPAADLPFISPPKNESNKKGYKLAVMHFLSSSDELQDPYYISIRMGLEQRCESEKIALERINKSQLSEYKDFISSVDGVVAIGRFEKHEIEFVCEHAKYVVFVDACPDIDGVDSVVFDIERAMNRIMDEVFKRSFEVVAFVGGHENFSEFNTPLGEIRRKVFVERMREQGLFQSDYCLVEDFSVESGYRQAQQLLKLNPLPEVIIAASDSMAVGVLRALHEQSISIPEQISVIGLNDIPNAEHLVPSLTSMKVFTKEMGSAAIDLFFQYQAGRRVAANISLATSLSWRQSFPKNLDFVDPKQLC</sequence>
<dbReference type="SUPFAM" id="SSF53822">
    <property type="entry name" value="Periplasmic binding protein-like I"/>
    <property type="match status" value="1"/>
</dbReference>
<evidence type="ECO:0000259" key="5">
    <source>
        <dbReference type="PROSITE" id="PS50932"/>
    </source>
</evidence>
<dbReference type="EMBL" id="RAQO01000009">
    <property type="protein sequence ID" value="RKF14264.1"/>
    <property type="molecule type" value="Genomic_DNA"/>
</dbReference>
<dbReference type="PROSITE" id="PS50932">
    <property type="entry name" value="HTH_LACI_2"/>
    <property type="match status" value="1"/>
</dbReference>
<dbReference type="GO" id="GO:0000976">
    <property type="term" value="F:transcription cis-regulatory region binding"/>
    <property type="evidence" value="ECO:0007669"/>
    <property type="project" value="TreeGrafter"/>
</dbReference>
<dbReference type="AlphaFoldDB" id="A0A420E730"/>
<dbReference type="PANTHER" id="PTHR30146">
    <property type="entry name" value="LACI-RELATED TRANSCRIPTIONAL REPRESSOR"/>
    <property type="match status" value="1"/>
</dbReference>
<dbReference type="SMART" id="SM00354">
    <property type="entry name" value="HTH_LACI"/>
    <property type="match status" value="1"/>
</dbReference>
<accession>A0A420E730</accession>
<keyword evidence="1" id="KW-0805">Transcription regulation</keyword>
<dbReference type="InterPro" id="IPR046335">
    <property type="entry name" value="LacI/GalR-like_sensor"/>
</dbReference>
<dbReference type="RefSeq" id="WP_120356075.1">
    <property type="nucleotide sequence ID" value="NZ_RAQO01000009.1"/>
</dbReference>
<proteinExistence type="predicted"/>
<dbReference type="InterPro" id="IPR010982">
    <property type="entry name" value="Lambda_DNA-bd_dom_sf"/>
</dbReference>
<comment type="caution">
    <text evidence="6">The sequence shown here is derived from an EMBL/GenBank/DDBJ whole genome shotgun (WGS) entry which is preliminary data.</text>
</comment>
<evidence type="ECO:0000256" key="1">
    <source>
        <dbReference type="ARBA" id="ARBA00023015"/>
    </source>
</evidence>
<dbReference type="Pfam" id="PF00356">
    <property type="entry name" value="LacI"/>
    <property type="match status" value="1"/>
</dbReference>
<keyword evidence="3" id="KW-0804">Transcription</keyword>
<protein>
    <submittedName>
        <fullName evidence="6">LacI family DNA-binding transcriptional regulator</fullName>
    </submittedName>
</protein>
<dbReference type="Gene3D" id="3.40.50.2300">
    <property type="match status" value="2"/>
</dbReference>
<name>A0A420E730_9ALTE</name>
<dbReference type="InterPro" id="IPR000843">
    <property type="entry name" value="HTH_LacI"/>
</dbReference>
<organism evidence="6 7">
    <name type="scientific">Alginatibacterium sediminis</name>
    <dbReference type="NCBI Taxonomy" id="2164068"/>
    <lineage>
        <taxon>Bacteria</taxon>
        <taxon>Pseudomonadati</taxon>
        <taxon>Pseudomonadota</taxon>
        <taxon>Gammaproteobacteria</taxon>
        <taxon>Alteromonadales</taxon>
        <taxon>Alteromonadaceae</taxon>
        <taxon>Alginatibacterium</taxon>
    </lineage>
</organism>
<evidence type="ECO:0000256" key="2">
    <source>
        <dbReference type="ARBA" id="ARBA00023125"/>
    </source>
</evidence>
<evidence type="ECO:0000256" key="3">
    <source>
        <dbReference type="ARBA" id="ARBA00023163"/>
    </source>
</evidence>
<evidence type="ECO:0000256" key="4">
    <source>
        <dbReference type="SAM" id="MobiDB-lite"/>
    </source>
</evidence>
<feature type="region of interest" description="Disordered" evidence="4">
    <location>
        <begin position="47"/>
        <end position="68"/>
    </location>
</feature>
<dbReference type="Gene3D" id="1.10.260.40">
    <property type="entry name" value="lambda repressor-like DNA-binding domains"/>
    <property type="match status" value="1"/>
</dbReference>
<keyword evidence="2 6" id="KW-0238">DNA-binding</keyword>
<dbReference type="GO" id="GO:0003700">
    <property type="term" value="F:DNA-binding transcription factor activity"/>
    <property type="evidence" value="ECO:0007669"/>
    <property type="project" value="TreeGrafter"/>
</dbReference>